<feature type="transmembrane region" description="Helical" evidence="5">
    <location>
        <begin position="65"/>
        <end position="83"/>
    </location>
</feature>
<gene>
    <name evidence="8" type="primary">LOC106461273</name>
</gene>
<reference evidence="8" key="1">
    <citation type="submission" date="2025-08" db="UniProtKB">
        <authorList>
            <consortium name="RefSeq"/>
        </authorList>
    </citation>
    <scope>IDENTIFICATION</scope>
    <source>
        <tissue evidence="8">Muscle</tissue>
    </source>
</reference>
<feature type="compositionally biased region" description="Basic and acidic residues" evidence="4">
    <location>
        <begin position="1129"/>
        <end position="1141"/>
    </location>
</feature>
<dbReference type="InterPro" id="IPR023174">
    <property type="entry name" value="PDEase_CS"/>
</dbReference>
<feature type="compositionally biased region" description="Low complexity" evidence="4">
    <location>
        <begin position="404"/>
        <end position="415"/>
    </location>
</feature>
<feature type="compositionally biased region" description="Polar residues" evidence="4">
    <location>
        <begin position="539"/>
        <end position="549"/>
    </location>
</feature>
<keyword evidence="5" id="KW-0812">Transmembrane</keyword>
<comment type="cofactor">
    <cofactor evidence="3">
        <name>a divalent metal cation</name>
        <dbReference type="ChEBI" id="CHEBI:60240"/>
    </cofactor>
    <text evidence="3">Binds 2 divalent metal cations per subunit. Site 1 may preferentially bind zinc ions, while site 2 has a preference for magnesium and/or manganese ions.</text>
</comment>
<dbReference type="PROSITE" id="PS00126">
    <property type="entry name" value="PDEASE_I_1"/>
    <property type="match status" value="1"/>
</dbReference>
<feature type="transmembrane region" description="Helical" evidence="5">
    <location>
        <begin position="176"/>
        <end position="196"/>
    </location>
</feature>
<feature type="region of interest" description="Disordered" evidence="4">
    <location>
        <begin position="404"/>
        <end position="449"/>
    </location>
</feature>
<evidence type="ECO:0000313" key="7">
    <source>
        <dbReference type="Proteomes" id="UP000694941"/>
    </source>
</evidence>
<dbReference type="GeneID" id="106461273"/>
<keyword evidence="1 3" id="KW-0479">Metal-binding</keyword>
<dbReference type="SUPFAM" id="SSF109604">
    <property type="entry name" value="HD-domain/PDEase-like"/>
    <property type="match status" value="1"/>
</dbReference>
<dbReference type="Gene3D" id="1.10.1300.10">
    <property type="entry name" value="3'5'-cyclic nucleotide phosphodiesterase, catalytic domain"/>
    <property type="match status" value="1"/>
</dbReference>
<name>A0ABM1SKK2_LIMPO</name>
<evidence type="ECO:0000256" key="5">
    <source>
        <dbReference type="SAM" id="Phobius"/>
    </source>
</evidence>
<dbReference type="SMART" id="SM00471">
    <property type="entry name" value="HDc"/>
    <property type="match status" value="1"/>
</dbReference>
<dbReference type="InterPro" id="IPR036971">
    <property type="entry name" value="PDEase_catalytic_dom_sf"/>
</dbReference>
<dbReference type="InterPro" id="IPR002073">
    <property type="entry name" value="PDEase_catalytic_dom"/>
</dbReference>
<dbReference type="RefSeq" id="XP_022244158.1">
    <property type="nucleotide sequence ID" value="XM_022388450.1"/>
</dbReference>
<dbReference type="PANTHER" id="PTHR11347">
    <property type="entry name" value="CYCLIC NUCLEOTIDE PHOSPHODIESTERASE"/>
    <property type="match status" value="1"/>
</dbReference>
<proteinExistence type="inferred from homology"/>
<evidence type="ECO:0000259" key="6">
    <source>
        <dbReference type="PROSITE" id="PS51845"/>
    </source>
</evidence>
<dbReference type="CDD" id="cd00077">
    <property type="entry name" value="HDc"/>
    <property type="match status" value="1"/>
</dbReference>
<feature type="region of interest" description="Disordered" evidence="4">
    <location>
        <begin position="539"/>
        <end position="563"/>
    </location>
</feature>
<evidence type="ECO:0000256" key="4">
    <source>
        <dbReference type="SAM" id="MobiDB-lite"/>
    </source>
</evidence>
<dbReference type="Proteomes" id="UP000694941">
    <property type="component" value="Unplaced"/>
</dbReference>
<keyword evidence="5" id="KW-1133">Transmembrane helix</keyword>
<organism evidence="7 8">
    <name type="scientific">Limulus polyphemus</name>
    <name type="common">Atlantic horseshoe crab</name>
    <dbReference type="NCBI Taxonomy" id="6850"/>
    <lineage>
        <taxon>Eukaryota</taxon>
        <taxon>Metazoa</taxon>
        <taxon>Ecdysozoa</taxon>
        <taxon>Arthropoda</taxon>
        <taxon>Chelicerata</taxon>
        <taxon>Merostomata</taxon>
        <taxon>Xiphosura</taxon>
        <taxon>Limulidae</taxon>
        <taxon>Limulus</taxon>
    </lineage>
</organism>
<dbReference type="EC" id="3.1.4.-" evidence="3"/>
<keyword evidence="5" id="KW-0472">Membrane</keyword>
<sequence length="1163" mass="128499">MASFNSSILAARNSIHKNNHHSDTDLPDNNGYVKVLVKPLEGQKYSIILSWLGVPNLELSPEHAALLYGAGTVVCCCLAYIVLACDLADFFRRFCQFVVPLFSVVCAYYMLALYSRKKIDTTSFYFLFFAGLLGEIFGRCICQDTYKSTTSTVDPDDLTLSTITGQEKFQNKDLSMALVGQLLIYMVSVAGAAALANLPGRLSVDVVSFFALVRILALSCVSELPAYGTPLLINVCGLCGVLLAKHTETILRPPISSFITQDGKILAVRRRRTSSYAGLHVLSHGKSRRTSLPALSRHHYGQSSTSTLDVALLAEAHGIVTDMLADSNLPPHVISGLRALASLLSPPNHGTHQPRHRPGGSSVALTDFNSGSDTEEIPFTGERPPAVPKRLRKNLPPSLLRRMSTSTWTTTTSATGMPTLEPEPNRKRSTSFRFPVDSNSQVSTGLGGAVSENSFVRGRSVRSISPSQVLDSTAASSFPNKARSYSTTSIPVCAASCLEKQAKTERKAVCSPCPISPAGTDILGVENDKEHISHDAVDNLNSHSGQVVQSAEDESYDRLPTSPLPPLPFVRRVNITSDYESSNDSPSSCDNNNARIVLEDSIEGAGSAQSSILIPRSLDAQITTSTDVSRCSFCGTRTGISGTKETIRHHELIFINDVLTPASNREIKQSPDIPGDVTFRGTLCDSLMYDLDVLHSDELLSRINEWDYPIFELQQKAGKCILSQMCYKVFLEVGLFEAFRIPLPEFLNYFHALETGYNDKPYHNSMHAADVLHAVYHLTSQPVPGFIQMPSDSTDSPLHKTLENVIESGTPVYKQCFEANYTYGVIGANFPALELMALYTAAAMHDYDHPGRTNAFLVSTFASQAVLYNDRSVLENHHAAAAWNLFLSRPENNWLCHLDKAEFKRFRFLVIENILATDLKRHFEIVAEFNAKVNDDHAPGLDWLSETDRLLTMEMCIKLADINGPCKRHDIHVQWTYRIAEEFYEQGDEEASLGLTISPFMDRRNQQLAKLQESFINHLVAPLCNAYGEAGLLPGQWVDSSDSEEEAVSEDTDQVESSDFKDTEEEVIDSDGGVTNGTSRKRNRELRLKPRKVRCLQTVHLEENYEYWVNILKEESDALKTTESATAKEAAKDASSMHDECSLTEEMDTIHEEVTRISPKAKS</sequence>
<protein>
    <recommendedName>
        <fullName evidence="3">Phosphodiesterase</fullName>
        <ecNumber evidence="3">3.1.4.-</ecNumber>
    </recommendedName>
</protein>
<evidence type="ECO:0000256" key="2">
    <source>
        <dbReference type="ARBA" id="ARBA00022801"/>
    </source>
</evidence>
<evidence type="ECO:0000256" key="1">
    <source>
        <dbReference type="ARBA" id="ARBA00022723"/>
    </source>
</evidence>
<dbReference type="Pfam" id="PF00233">
    <property type="entry name" value="PDEase_I"/>
    <property type="match status" value="1"/>
</dbReference>
<feature type="domain" description="PDEase" evidence="6">
    <location>
        <begin position="687"/>
        <end position="1115"/>
    </location>
</feature>
<dbReference type="PROSITE" id="PS51845">
    <property type="entry name" value="PDEASE_I_2"/>
    <property type="match status" value="1"/>
</dbReference>
<feature type="region of interest" description="Disordered" evidence="4">
    <location>
        <begin position="1039"/>
        <end position="1083"/>
    </location>
</feature>
<feature type="transmembrane region" description="Helical" evidence="5">
    <location>
        <begin position="123"/>
        <end position="142"/>
    </location>
</feature>
<dbReference type="InterPro" id="IPR003607">
    <property type="entry name" value="HD/PDEase_dom"/>
</dbReference>
<feature type="region of interest" description="Disordered" evidence="4">
    <location>
        <begin position="1122"/>
        <end position="1163"/>
    </location>
</feature>
<accession>A0ABM1SKK2</accession>
<keyword evidence="7" id="KW-1185">Reference proteome</keyword>
<comment type="similarity">
    <text evidence="3">Belongs to the cyclic nucleotide phosphodiesterase family.</text>
</comment>
<evidence type="ECO:0000256" key="3">
    <source>
        <dbReference type="RuleBase" id="RU363067"/>
    </source>
</evidence>
<evidence type="ECO:0000313" key="8">
    <source>
        <dbReference type="RefSeq" id="XP_022244158.1"/>
    </source>
</evidence>
<feature type="compositionally biased region" description="Acidic residues" evidence="4">
    <location>
        <begin position="1041"/>
        <end position="1069"/>
    </location>
</feature>
<feature type="region of interest" description="Disordered" evidence="4">
    <location>
        <begin position="371"/>
        <end position="392"/>
    </location>
</feature>
<feature type="transmembrane region" description="Helical" evidence="5">
    <location>
        <begin position="90"/>
        <end position="111"/>
    </location>
</feature>
<keyword evidence="2 3" id="KW-0378">Hydrolase</keyword>